<keyword evidence="10" id="KW-0539">Nucleus</keyword>
<organism evidence="13 14">
    <name type="scientific">Rhinopomastus cyanomelas</name>
    <name type="common">Common scimitarbill</name>
    <dbReference type="NCBI Taxonomy" id="113115"/>
    <lineage>
        <taxon>Eukaryota</taxon>
        <taxon>Metazoa</taxon>
        <taxon>Chordata</taxon>
        <taxon>Craniata</taxon>
        <taxon>Vertebrata</taxon>
        <taxon>Euteleostomi</taxon>
        <taxon>Archelosauria</taxon>
        <taxon>Archosauria</taxon>
        <taxon>Dinosauria</taxon>
        <taxon>Saurischia</taxon>
        <taxon>Theropoda</taxon>
        <taxon>Coelurosauria</taxon>
        <taxon>Aves</taxon>
        <taxon>Neognathae</taxon>
        <taxon>Neoaves</taxon>
        <taxon>Telluraves</taxon>
        <taxon>Coraciimorphae</taxon>
        <taxon>Bucerotiformes</taxon>
        <taxon>Rhinopomastidae</taxon>
        <taxon>Rhinopomastus</taxon>
    </lineage>
</organism>
<evidence type="ECO:0000256" key="4">
    <source>
        <dbReference type="ARBA" id="ARBA00022737"/>
    </source>
</evidence>
<gene>
    <name evidence="13" type="primary">Znf354c</name>
    <name evidence="13" type="ORF">RHICYA_R15762</name>
</gene>
<dbReference type="InterPro" id="IPR036236">
    <property type="entry name" value="Znf_C2H2_sf"/>
</dbReference>
<dbReference type="GO" id="GO:0000978">
    <property type="term" value="F:RNA polymerase II cis-regulatory region sequence-specific DNA binding"/>
    <property type="evidence" value="ECO:0007669"/>
    <property type="project" value="TreeGrafter"/>
</dbReference>
<keyword evidence="5 11" id="KW-0863">Zinc-finger</keyword>
<dbReference type="PROSITE" id="PS00028">
    <property type="entry name" value="ZINC_FINGER_C2H2_1"/>
    <property type="match status" value="1"/>
</dbReference>
<evidence type="ECO:0000313" key="13">
    <source>
        <dbReference type="EMBL" id="NXN91402.1"/>
    </source>
</evidence>
<dbReference type="GO" id="GO:0001227">
    <property type="term" value="F:DNA-binding transcription repressor activity, RNA polymerase II-specific"/>
    <property type="evidence" value="ECO:0007669"/>
    <property type="project" value="TreeGrafter"/>
</dbReference>
<dbReference type="Gene3D" id="3.30.160.60">
    <property type="entry name" value="Classic Zinc Finger"/>
    <property type="match status" value="1"/>
</dbReference>
<comment type="subcellular location">
    <subcellularLocation>
        <location evidence="1">Nucleus</location>
    </subcellularLocation>
</comment>
<protein>
    <submittedName>
        <fullName evidence="13">Z354C protein</fullName>
    </submittedName>
</protein>
<dbReference type="OrthoDB" id="3437960at2759"/>
<evidence type="ECO:0000256" key="6">
    <source>
        <dbReference type="ARBA" id="ARBA00022833"/>
    </source>
</evidence>
<evidence type="ECO:0000313" key="14">
    <source>
        <dbReference type="Proteomes" id="UP000565785"/>
    </source>
</evidence>
<accession>A0A7L1MVR4</accession>
<keyword evidence="14" id="KW-1185">Reference proteome</keyword>
<dbReference type="EMBL" id="VXBP01000420">
    <property type="protein sequence ID" value="NXN91402.1"/>
    <property type="molecule type" value="Genomic_DNA"/>
</dbReference>
<dbReference type="PANTHER" id="PTHR24399:SF54">
    <property type="entry name" value="GASTRULA ZINC FINGER PROTEIN XLCGF26.1-LIKE-RELATED"/>
    <property type="match status" value="1"/>
</dbReference>
<evidence type="ECO:0000256" key="9">
    <source>
        <dbReference type="ARBA" id="ARBA00023163"/>
    </source>
</evidence>
<evidence type="ECO:0000256" key="8">
    <source>
        <dbReference type="ARBA" id="ARBA00023125"/>
    </source>
</evidence>
<dbReference type="InterPro" id="IPR013087">
    <property type="entry name" value="Znf_C2H2_type"/>
</dbReference>
<keyword evidence="9" id="KW-0804">Transcription</keyword>
<keyword evidence="3" id="KW-0479">Metal-binding</keyword>
<proteinExistence type="inferred from homology"/>
<dbReference type="PANTHER" id="PTHR24399">
    <property type="entry name" value="ZINC FINGER AND BTB DOMAIN-CONTAINING"/>
    <property type="match status" value="1"/>
</dbReference>
<name>A0A7L1MVR4_RHICY</name>
<keyword evidence="8" id="KW-0238">DNA-binding</keyword>
<dbReference type="SMART" id="SM00355">
    <property type="entry name" value="ZnF_C2H2"/>
    <property type="match status" value="1"/>
</dbReference>
<dbReference type="GO" id="GO:0008270">
    <property type="term" value="F:zinc ion binding"/>
    <property type="evidence" value="ECO:0007669"/>
    <property type="project" value="UniProtKB-KW"/>
</dbReference>
<dbReference type="SUPFAM" id="SSF57667">
    <property type="entry name" value="beta-beta-alpha zinc fingers"/>
    <property type="match status" value="1"/>
</dbReference>
<evidence type="ECO:0000256" key="3">
    <source>
        <dbReference type="ARBA" id="ARBA00022723"/>
    </source>
</evidence>
<evidence type="ECO:0000256" key="11">
    <source>
        <dbReference type="PROSITE-ProRule" id="PRU00042"/>
    </source>
</evidence>
<evidence type="ECO:0000256" key="10">
    <source>
        <dbReference type="ARBA" id="ARBA00023242"/>
    </source>
</evidence>
<dbReference type="GO" id="GO:0002682">
    <property type="term" value="P:regulation of immune system process"/>
    <property type="evidence" value="ECO:0007669"/>
    <property type="project" value="TreeGrafter"/>
</dbReference>
<dbReference type="GO" id="GO:0005654">
    <property type="term" value="C:nucleoplasm"/>
    <property type="evidence" value="ECO:0007669"/>
    <property type="project" value="TreeGrafter"/>
</dbReference>
<keyword evidence="7" id="KW-0805">Transcription regulation</keyword>
<evidence type="ECO:0000256" key="1">
    <source>
        <dbReference type="ARBA" id="ARBA00004123"/>
    </source>
</evidence>
<feature type="domain" description="C2H2-type" evidence="12">
    <location>
        <begin position="26"/>
        <end position="53"/>
    </location>
</feature>
<dbReference type="FunFam" id="3.30.160.60:FF:000690">
    <property type="entry name" value="Zinc finger protein 354C"/>
    <property type="match status" value="1"/>
</dbReference>
<comment type="caution">
    <text evidence="13">The sequence shown here is derived from an EMBL/GenBank/DDBJ whole genome shotgun (WGS) entry which is preliminary data.</text>
</comment>
<feature type="non-terminal residue" evidence="13">
    <location>
        <position position="55"/>
    </location>
</feature>
<evidence type="ECO:0000259" key="12">
    <source>
        <dbReference type="PROSITE" id="PS50157"/>
    </source>
</evidence>
<keyword evidence="4" id="KW-0677">Repeat</keyword>
<dbReference type="AlphaFoldDB" id="A0A7L1MVR4"/>
<dbReference type="GO" id="GO:0001817">
    <property type="term" value="P:regulation of cytokine production"/>
    <property type="evidence" value="ECO:0007669"/>
    <property type="project" value="TreeGrafter"/>
</dbReference>
<evidence type="ECO:0000256" key="5">
    <source>
        <dbReference type="ARBA" id="ARBA00022771"/>
    </source>
</evidence>
<dbReference type="Pfam" id="PF00096">
    <property type="entry name" value="zf-C2H2"/>
    <property type="match status" value="1"/>
</dbReference>
<feature type="non-terminal residue" evidence="13">
    <location>
        <position position="1"/>
    </location>
</feature>
<comment type="similarity">
    <text evidence="2">Belongs to the krueppel C2H2-type zinc-finger protein family.</text>
</comment>
<evidence type="ECO:0000256" key="7">
    <source>
        <dbReference type="ARBA" id="ARBA00023015"/>
    </source>
</evidence>
<dbReference type="Proteomes" id="UP000565785">
    <property type="component" value="Unassembled WGS sequence"/>
</dbReference>
<dbReference type="PROSITE" id="PS50157">
    <property type="entry name" value="ZINC_FINGER_C2H2_2"/>
    <property type="match status" value="1"/>
</dbReference>
<sequence>TSEKPYPSAECGKSNSHLIHTGEKLYQCEACDKSFTTRSILNRHLRIHTGERPYL</sequence>
<evidence type="ECO:0000256" key="2">
    <source>
        <dbReference type="ARBA" id="ARBA00006991"/>
    </source>
</evidence>
<keyword evidence="6" id="KW-0862">Zinc</keyword>
<reference evidence="13 14" key="1">
    <citation type="submission" date="2019-09" db="EMBL/GenBank/DDBJ databases">
        <title>Bird 10,000 Genomes (B10K) Project - Family phase.</title>
        <authorList>
            <person name="Zhang G."/>
        </authorList>
    </citation>
    <scope>NUCLEOTIDE SEQUENCE [LARGE SCALE GENOMIC DNA]</scope>
    <source>
        <strain evidence="13">B10K-DU-002-35</strain>
        <tissue evidence="13">Muscle</tissue>
    </source>
</reference>